<feature type="compositionally biased region" description="Polar residues" evidence="1">
    <location>
        <begin position="79"/>
        <end position="105"/>
    </location>
</feature>
<gene>
    <name evidence="2" type="primary">ga10254</name>
    <name evidence="2" type="ORF">PR202_ga10254</name>
</gene>
<dbReference type="AlphaFoldDB" id="A0AAV5C674"/>
<accession>A0AAV5C674</accession>
<keyword evidence="3" id="KW-1185">Reference proteome</keyword>
<name>A0AAV5C674_ELECO</name>
<proteinExistence type="predicted"/>
<evidence type="ECO:0000313" key="3">
    <source>
        <dbReference type="Proteomes" id="UP001054889"/>
    </source>
</evidence>
<dbReference type="EMBL" id="BQKI01000004">
    <property type="protein sequence ID" value="GJM93672.1"/>
    <property type="molecule type" value="Genomic_DNA"/>
</dbReference>
<reference evidence="2" key="1">
    <citation type="journal article" date="2018" name="DNA Res.">
        <title>Multiple hybrid de novo genome assembly of finger millet, an orphan allotetraploid crop.</title>
        <authorList>
            <person name="Hatakeyama M."/>
            <person name="Aluri S."/>
            <person name="Balachadran M.T."/>
            <person name="Sivarajan S.R."/>
            <person name="Patrignani A."/>
            <person name="Gruter S."/>
            <person name="Poveda L."/>
            <person name="Shimizu-Inatsugi R."/>
            <person name="Baeten J."/>
            <person name="Francoijs K.J."/>
            <person name="Nataraja K.N."/>
            <person name="Reddy Y.A.N."/>
            <person name="Phadnis S."/>
            <person name="Ravikumar R.L."/>
            <person name="Schlapbach R."/>
            <person name="Sreeman S.M."/>
            <person name="Shimizu K.K."/>
        </authorList>
    </citation>
    <scope>NUCLEOTIDE SEQUENCE</scope>
</reference>
<evidence type="ECO:0000256" key="1">
    <source>
        <dbReference type="SAM" id="MobiDB-lite"/>
    </source>
</evidence>
<evidence type="ECO:0000313" key="2">
    <source>
        <dbReference type="EMBL" id="GJM93672.1"/>
    </source>
</evidence>
<sequence>MGHDEAVVTQISVKAPIFGKESSNSCIRQAICCNIPTCWWFPAPFMPLMVNPLNAEPAKSVNSKDNSFNKKLKEIDGTAVSTGSGNSEKTSGDYSLEGSSDGTNQMACGTPKKRSLDDMTTSGLDFVLQVWKKCGASIPNDKTREPGRLATVTNVRIADTVIKIMCEHWK</sequence>
<dbReference type="Proteomes" id="UP001054889">
    <property type="component" value="Unassembled WGS sequence"/>
</dbReference>
<comment type="caution">
    <text evidence="2">The sequence shown here is derived from an EMBL/GenBank/DDBJ whole genome shotgun (WGS) entry which is preliminary data.</text>
</comment>
<organism evidence="2 3">
    <name type="scientific">Eleusine coracana subsp. coracana</name>
    <dbReference type="NCBI Taxonomy" id="191504"/>
    <lineage>
        <taxon>Eukaryota</taxon>
        <taxon>Viridiplantae</taxon>
        <taxon>Streptophyta</taxon>
        <taxon>Embryophyta</taxon>
        <taxon>Tracheophyta</taxon>
        <taxon>Spermatophyta</taxon>
        <taxon>Magnoliopsida</taxon>
        <taxon>Liliopsida</taxon>
        <taxon>Poales</taxon>
        <taxon>Poaceae</taxon>
        <taxon>PACMAD clade</taxon>
        <taxon>Chloridoideae</taxon>
        <taxon>Cynodonteae</taxon>
        <taxon>Eleusininae</taxon>
        <taxon>Eleusine</taxon>
    </lineage>
</organism>
<protein>
    <submittedName>
        <fullName evidence="2">Uncharacterized protein</fullName>
    </submittedName>
</protein>
<feature type="region of interest" description="Disordered" evidence="1">
    <location>
        <begin position="72"/>
        <end position="105"/>
    </location>
</feature>
<reference evidence="2" key="2">
    <citation type="submission" date="2021-12" db="EMBL/GenBank/DDBJ databases">
        <title>Resequencing data analysis of finger millet.</title>
        <authorList>
            <person name="Hatakeyama M."/>
            <person name="Aluri S."/>
            <person name="Balachadran M.T."/>
            <person name="Sivarajan S.R."/>
            <person name="Poveda L."/>
            <person name="Shimizu-Inatsugi R."/>
            <person name="Schlapbach R."/>
            <person name="Sreeman S.M."/>
            <person name="Shimizu K.K."/>
        </authorList>
    </citation>
    <scope>NUCLEOTIDE SEQUENCE</scope>
</reference>